<dbReference type="EMBL" id="VORO01000005">
    <property type="protein sequence ID" value="TXD89932.1"/>
    <property type="molecule type" value="Genomic_DNA"/>
</dbReference>
<dbReference type="InterPro" id="IPR011033">
    <property type="entry name" value="PRC_barrel-like_sf"/>
</dbReference>
<proteinExistence type="predicted"/>
<name>A0A5C6ZK53_9FLAO</name>
<accession>A0A5C6ZK53</accession>
<dbReference type="AlphaFoldDB" id="A0A5C6ZK53"/>
<dbReference type="OrthoDB" id="1422173at2"/>
<evidence type="ECO:0000313" key="2">
    <source>
        <dbReference type="Proteomes" id="UP000321578"/>
    </source>
</evidence>
<gene>
    <name evidence="1" type="ORF">ESY86_06960</name>
</gene>
<evidence type="ECO:0000313" key="1">
    <source>
        <dbReference type="EMBL" id="TXD89932.1"/>
    </source>
</evidence>
<keyword evidence="2" id="KW-1185">Reference proteome</keyword>
<dbReference type="SUPFAM" id="SSF50346">
    <property type="entry name" value="PRC-barrel domain"/>
    <property type="match status" value="1"/>
</dbReference>
<comment type="caution">
    <text evidence="1">The sequence shown here is derived from an EMBL/GenBank/DDBJ whole genome shotgun (WGS) entry which is preliminary data.</text>
</comment>
<organism evidence="1 2">
    <name type="scientific">Subsaximicrobium wynnwilliamsii</name>
    <dbReference type="NCBI Taxonomy" id="291179"/>
    <lineage>
        <taxon>Bacteria</taxon>
        <taxon>Pseudomonadati</taxon>
        <taxon>Bacteroidota</taxon>
        <taxon>Flavobacteriia</taxon>
        <taxon>Flavobacteriales</taxon>
        <taxon>Flavobacteriaceae</taxon>
        <taxon>Subsaximicrobium</taxon>
    </lineage>
</organism>
<dbReference type="GO" id="GO:0030077">
    <property type="term" value="C:plasma membrane light-harvesting complex"/>
    <property type="evidence" value="ECO:0007669"/>
    <property type="project" value="InterPro"/>
</dbReference>
<dbReference type="Proteomes" id="UP000321578">
    <property type="component" value="Unassembled WGS sequence"/>
</dbReference>
<dbReference type="GO" id="GO:0019684">
    <property type="term" value="P:photosynthesis, light reaction"/>
    <property type="evidence" value="ECO:0007669"/>
    <property type="project" value="InterPro"/>
</dbReference>
<protein>
    <submittedName>
        <fullName evidence="1">Uncharacterized protein</fullName>
    </submittedName>
</protein>
<dbReference type="Gene3D" id="3.90.50.10">
    <property type="entry name" value="Photosynthetic Reaction Center, subunit H, domain 2"/>
    <property type="match status" value="1"/>
</dbReference>
<reference evidence="1 2" key="1">
    <citation type="submission" date="2019-08" db="EMBL/GenBank/DDBJ databases">
        <title>Genomes of Subsaximicrobium wynnwilliamsii strains.</title>
        <authorList>
            <person name="Bowman J.P."/>
        </authorList>
    </citation>
    <scope>NUCLEOTIDE SEQUENCE [LARGE SCALE GENOMIC DNA]</scope>
    <source>
        <strain evidence="1 2">2-80-2</strain>
    </source>
</reference>
<dbReference type="InterPro" id="IPR014747">
    <property type="entry name" value="Bac_photo_RC_H_C"/>
</dbReference>
<sequence>MTKEEKHLYNMNELSDYKISDGFPDVRGWDVKDNDNRIIGKVDQLLVSKEAERVVYLDVEVDQSIIDAKHDPYMRSSKGSVREFLNKEGENHIIIPIGLVDLDSDSKFVHTSSIDHKTFAETKRHRQGENVDRNYETQVLESYVRKNDRIEDQQEGSSKNELLGDMTEDRLRKIVRDEIKKYHENLSKEDKVIPQRHFSDDVDDVVMMTDEEMRVNKSEHHSDWDDDGFYERREFDDDRFRKRNYNS</sequence>
<dbReference type="RefSeq" id="WP_147085877.1">
    <property type="nucleotide sequence ID" value="NZ_VORM01000028.1"/>
</dbReference>